<dbReference type="AlphaFoldDB" id="A0A4S9WMH0"/>
<keyword evidence="5 8" id="KW-0406">Ion transport</keyword>
<dbReference type="Gene3D" id="1.10.287.70">
    <property type="match status" value="2"/>
</dbReference>
<keyword evidence="6 10" id="KW-0472">Membrane</keyword>
<dbReference type="PANTHER" id="PTHR11003">
    <property type="entry name" value="POTASSIUM CHANNEL, SUBFAMILY K"/>
    <property type="match status" value="1"/>
</dbReference>
<reference evidence="12 13" key="1">
    <citation type="submission" date="2018-10" db="EMBL/GenBank/DDBJ databases">
        <title>Fifty Aureobasidium pullulans genomes reveal a recombining polyextremotolerant generalist.</title>
        <authorList>
            <person name="Gostincar C."/>
            <person name="Turk M."/>
            <person name="Zajc J."/>
            <person name="Gunde-Cimerman N."/>
        </authorList>
    </citation>
    <scope>NUCLEOTIDE SEQUENCE [LARGE SCALE GENOMIC DNA]</scope>
    <source>
        <strain evidence="12 13">EXF-4256</strain>
    </source>
</reference>
<feature type="transmembrane region" description="Helical" evidence="10">
    <location>
        <begin position="57"/>
        <end position="78"/>
    </location>
</feature>
<accession>A0A4S9WMH0</accession>
<name>A0A4S9WMH0_AURPU</name>
<evidence type="ECO:0000256" key="9">
    <source>
        <dbReference type="SAM" id="MobiDB-lite"/>
    </source>
</evidence>
<comment type="subcellular location">
    <subcellularLocation>
        <location evidence="1">Membrane</location>
        <topology evidence="1">Multi-pass membrane protein</topology>
    </subcellularLocation>
</comment>
<evidence type="ECO:0000256" key="8">
    <source>
        <dbReference type="RuleBase" id="RU003857"/>
    </source>
</evidence>
<evidence type="ECO:0000256" key="3">
    <source>
        <dbReference type="ARBA" id="ARBA00022692"/>
    </source>
</evidence>
<evidence type="ECO:0000256" key="6">
    <source>
        <dbReference type="ARBA" id="ARBA00023136"/>
    </source>
</evidence>
<dbReference type="Proteomes" id="UP000305064">
    <property type="component" value="Unassembled WGS sequence"/>
</dbReference>
<dbReference type="GO" id="GO:0015271">
    <property type="term" value="F:outward rectifier potassium channel activity"/>
    <property type="evidence" value="ECO:0007669"/>
    <property type="project" value="TreeGrafter"/>
</dbReference>
<evidence type="ECO:0000313" key="12">
    <source>
        <dbReference type="EMBL" id="THY77411.1"/>
    </source>
</evidence>
<feature type="transmembrane region" description="Helical" evidence="10">
    <location>
        <begin position="371"/>
        <end position="395"/>
    </location>
</feature>
<feature type="transmembrane region" description="Helical" evidence="10">
    <location>
        <begin position="276"/>
        <end position="299"/>
    </location>
</feature>
<proteinExistence type="inferred from homology"/>
<evidence type="ECO:0000256" key="5">
    <source>
        <dbReference type="ARBA" id="ARBA00023065"/>
    </source>
</evidence>
<feature type="region of interest" description="Disordered" evidence="9">
    <location>
        <begin position="690"/>
        <end position="723"/>
    </location>
</feature>
<feature type="transmembrane region" description="Helical" evidence="10">
    <location>
        <begin position="134"/>
        <end position="159"/>
    </location>
</feature>
<dbReference type="GO" id="GO:0030322">
    <property type="term" value="P:stabilization of membrane potential"/>
    <property type="evidence" value="ECO:0007669"/>
    <property type="project" value="TreeGrafter"/>
</dbReference>
<evidence type="ECO:0000313" key="13">
    <source>
        <dbReference type="Proteomes" id="UP000305064"/>
    </source>
</evidence>
<comment type="caution">
    <text evidence="12">The sequence shown here is derived from an EMBL/GenBank/DDBJ whole genome shotgun (WGS) entry which is preliminary data.</text>
</comment>
<keyword evidence="4 10" id="KW-1133">Transmembrane helix</keyword>
<feature type="transmembrane region" description="Helical" evidence="10">
    <location>
        <begin position="98"/>
        <end position="122"/>
    </location>
</feature>
<feature type="transmembrane region" description="Helical" evidence="10">
    <location>
        <begin position="401"/>
        <end position="419"/>
    </location>
</feature>
<dbReference type="InterPro" id="IPR003280">
    <property type="entry name" value="2pore_dom_K_chnl"/>
</dbReference>
<dbReference type="Pfam" id="PF07885">
    <property type="entry name" value="Ion_trans_2"/>
    <property type="match status" value="2"/>
</dbReference>
<dbReference type="PRINTS" id="PR01333">
    <property type="entry name" value="2POREKCHANEL"/>
</dbReference>
<sequence length="723" mass="81586">MSDAIDEPIKQVAQDIEPEFSEKEKKHPKRRDSGDLGEERDYTNPNRYWFESTACPLIAGTFGPMASAFSICALSSSWRVYIPPGGTVNNGTTIDDPQWLLAINAISLALALIANGSLLLNMAHHLRFSIAQPITIVGFTVSSGLLIADLIALSVSSTYQLPADSPAASAAHHALTSAFYYAIMAAAIYLIIASLMCLTVWGAYKGHYARHFNLTAAQRTLMLQTMSFFTYLLLGALVFSHVEKWEYLDAVYWADVTLLTVGLGDYSPSTHMGRSLFIPFAIGGIVILGLVVGSIRTLVLERGQKKISARMMEKKRLRAVNSVGDGRQRIRVSRFQTMKFVESYTDAAQKREQEFRAMRRVQYCAERDRKWIALAVSTTAAFTLWLVGAAIFHVAEKAQGWTYFQTMYFTYTCLLTIGYGDFTPLSNSSKAFFILWSLLAVPTLTILISDMGDTVVQLFSNITVWIGSLTVLPDEQGIRTAFKAALKSLPMGHLGSHDLPTLNPGGVTQTRGPKADSTDNDTDHETTMMDRIADRMAKHLEAEELQEALQAEQAGDTLERDIHFYHFILARETQRMMKDLNSSPPKRYEWGEWEYFLKLMSSTTTTTTSTNDQPSTNPDSDSDDVIPEELRLPETREQWNRKHVDYRWSWLSRESPLMGYKSETEWILERLGTCLERELRESRLLPYRTREERRKPPVSMAEMVRRGRNKQRGDDRAEEDGKV</sequence>
<dbReference type="InterPro" id="IPR013099">
    <property type="entry name" value="K_chnl_dom"/>
</dbReference>
<keyword evidence="7 8" id="KW-0407">Ion channel</keyword>
<evidence type="ECO:0000256" key="2">
    <source>
        <dbReference type="ARBA" id="ARBA00022448"/>
    </source>
</evidence>
<feature type="transmembrane region" description="Helical" evidence="10">
    <location>
        <begin position="221"/>
        <end position="242"/>
    </location>
</feature>
<dbReference type="GO" id="GO:0022841">
    <property type="term" value="F:potassium ion leak channel activity"/>
    <property type="evidence" value="ECO:0007669"/>
    <property type="project" value="TreeGrafter"/>
</dbReference>
<feature type="transmembrane region" description="Helical" evidence="10">
    <location>
        <begin position="431"/>
        <end position="449"/>
    </location>
</feature>
<feature type="compositionally biased region" description="Basic and acidic residues" evidence="9">
    <location>
        <begin position="20"/>
        <end position="39"/>
    </location>
</feature>
<evidence type="ECO:0000256" key="4">
    <source>
        <dbReference type="ARBA" id="ARBA00022989"/>
    </source>
</evidence>
<dbReference type="GO" id="GO:0005886">
    <property type="term" value="C:plasma membrane"/>
    <property type="evidence" value="ECO:0007669"/>
    <property type="project" value="TreeGrafter"/>
</dbReference>
<gene>
    <name evidence="12" type="ORF">D6C94_02310</name>
</gene>
<feature type="transmembrane region" description="Helical" evidence="10">
    <location>
        <begin position="179"/>
        <end position="201"/>
    </location>
</feature>
<keyword evidence="3 8" id="KW-0812">Transmembrane</keyword>
<keyword evidence="2 8" id="KW-0813">Transport</keyword>
<feature type="compositionally biased region" description="Basic and acidic residues" evidence="9">
    <location>
        <begin position="513"/>
        <end position="524"/>
    </location>
</feature>
<protein>
    <submittedName>
        <fullName evidence="12">Voltage-gated potassium channel</fullName>
    </submittedName>
</protein>
<comment type="similarity">
    <text evidence="8">Belongs to the two pore domain potassium channel (TC 1.A.1.8) family.</text>
</comment>
<dbReference type="EMBL" id="QZBJ01000011">
    <property type="protein sequence ID" value="THY77411.1"/>
    <property type="molecule type" value="Genomic_DNA"/>
</dbReference>
<organism evidence="12 13">
    <name type="scientific">Aureobasidium pullulans</name>
    <name type="common">Black yeast</name>
    <name type="synonym">Pullularia pullulans</name>
    <dbReference type="NCBI Taxonomy" id="5580"/>
    <lineage>
        <taxon>Eukaryota</taxon>
        <taxon>Fungi</taxon>
        <taxon>Dikarya</taxon>
        <taxon>Ascomycota</taxon>
        <taxon>Pezizomycotina</taxon>
        <taxon>Dothideomycetes</taxon>
        <taxon>Dothideomycetidae</taxon>
        <taxon>Dothideales</taxon>
        <taxon>Saccotheciaceae</taxon>
        <taxon>Aureobasidium</taxon>
    </lineage>
</organism>
<feature type="region of interest" description="Disordered" evidence="9">
    <location>
        <begin position="500"/>
        <end position="524"/>
    </location>
</feature>
<feature type="compositionally biased region" description="Basic and acidic residues" evidence="9">
    <location>
        <begin position="711"/>
        <end position="723"/>
    </location>
</feature>
<feature type="domain" description="Potassium channel" evidence="11">
    <location>
        <begin position="228"/>
        <end position="299"/>
    </location>
</feature>
<evidence type="ECO:0000259" key="11">
    <source>
        <dbReference type="Pfam" id="PF07885"/>
    </source>
</evidence>
<evidence type="ECO:0000256" key="1">
    <source>
        <dbReference type="ARBA" id="ARBA00004141"/>
    </source>
</evidence>
<feature type="region of interest" description="Disordered" evidence="9">
    <location>
        <begin position="1"/>
        <end position="39"/>
    </location>
</feature>
<feature type="region of interest" description="Disordered" evidence="9">
    <location>
        <begin position="604"/>
        <end position="626"/>
    </location>
</feature>
<evidence type="ECO:0000256" key="7">
    <source>
        <dbReference type="ARBA" id="ARBA00023303"/>
    </source>
</evidence>
<evidence type="ECO:0000256" key="10">
    <source>
        <dbReference type="SAM" id="Phobius"/>
    </source>
</evidence>
<dbReference type="SUPFAM" id="SSF81324">
    <property type="entry name" value="Voltage-gated potassium channels"/>
    <property type="match status" value="2"/>
</dbReference>
<dbReference type="PANTHER" id="PTHR11003:SF301">
    <property type="entry name" value="POTASSIUM CHANNEL PROTEIN"/>
    <property type="match status" value="1"/>
</dbReference>
<feature type="domain" description="Potassium channel" evidence="11">
    <location>
        <begin position="382"/>
        <end position="456"/>
    </location>
</feature>